<keyword evidence="7" id="KW-0547">Nucleotide-binding</keyword>
<comment type="similarity">
    <text evidence="2 12">Belongs to the tRNA nucleotidyltransferase/poly(A) polymerase family.</text>
</comment>
<keyword evidence="11 12" id="KW-0694">RNA-binding</keyword>
<dbReference type="InParanoid" id="A7T930"/>
<evidence type="ECO:0000313" key="14">
    <source>
        <dbReference type="EMBL" id="EDO27504.1"/>
    </source>
</evidence>
<evidence type="ECO:0000256" key="1">
    <source>
        <dbReference type="ARBA" id="ARBA00001946"/>
    </source>
</evidence>
<evidence type="ECO:0000256" key="9">
    <source>
        <dbReference type="ARBA" id="ARBA00022840"/>
    </source>
</evidence>
<dbReference type="InterPro" id="IPR002646">
    <property type="entry name" value="PolA_pol_head_dom"/>
</dbReference>
<gene>
    <name evidence="14" type="ORF">NEMVEDRAFT_v1g224026</name>
</gene>
<dbReference type="InterPro" id="IPR043519">
    <property type="entry name" value="NT_sf"/>
</dbReference>
<dbReference type="Pfam" id="PF02709">
    <property type="entry name" value="Glyco_transf_7C"/>
    <property type="match status" value="1"/>
</dbReference>
<dbReference type="GO" id="GO:0016779">
    <property type="term" value="F:nucleotidyltransferase activity"/>
    <property type="evidence" value="ECO:0000318"/>
    <property type="project" value="GO_Central"/>
</dbReference>
<keyword evidence="15" id="KW-1185">Reference proteome</keyword>
<keyword evidence="8" id="KW-0692">RNA repair</keyword>
<dbReference type="SMART" id="SM00471">
    <property type="entry name" value="HDc"/>
    <property type="match status" value="1"/>
</dbReference>
<dbReference type="InterPro" id="IPR006675">
    <property type="entry name" value="HDIG_dom"/>
</dbReference>
<dbReference type="Pfam" id="PF01966">
    <property type="entry name" value="HD"/>
    <property type="match status" value="1"/>
</dbReference>
<dbReference type="GO" id="GO:0046872">
    <property type="term" value="F:metal ion binding"/>
    <property type="evidence" value="ECO:0007669"/>
    <property type="project" value="UniProtKB-KW"/>
</dbReference>
<evidence type="ECO:0000256" key="11">
    <source>
        <dbReference type="ARBA" id="ARBA00022884"/>
    </source>
</evidence>
<evidence type="ECO:0000256" key="10">
    <source>
        <dbReference type="ARBA" id="ARBA00022842"/>
    </source>
</evidence>
<dbReference type="InterPro" id="IPR003607">
    <property type="entry name" value="HD/PDEase_dom"/>
</dbReference>
<dbReference type="OMA" id="GWTFHGH"/>
<dbReference type="Pfam" id="PF12627">
    <property type="entry name" value="PolyA_pol_RNAbd"/>
    <property type="match status" value="1"/>
</dbReference>
<dbReference type="GO" id="GO:0001680">
    <property type="term" value="P:tRNA 3'-terminal CCA addition"/>
    <property type="evidence" value="ECO:0000318"/>
    <property type="project" value="GO_Central"/>
</dbReference>
<dbReference type="GO" id="GO:0042245">
    <property type="term" value="P:RNA repair"/>
    <property type="evidence" value="ECO:0007669"/>
    <property type="project" value="UniProtKB-KW"/>
</dbReference>
<dbReference type="CDD" id="cd00077">
    <property type="entry name" value="HDc"/>
    <property type="match status" value="1"/>
</dbReference>
<dbReference type="InterPro" id="IPR029044">
    <property type="entry name" value="Nucleotide-diphossugar_trans"/>
</dbReference>
<keyword evidence="6" id="KW-0479">Metal-binding</keyword>
<name>A7T930_NEMVE</name>
<dbReference type="SUPFAM" id="SSF81301">
    <property type="entry name" value="Nucleotidyltransferase"/>
    <property type="match status" value="1"/>
</dbReference>
<evidence type="ECO:0000259" key="13">
    <source>
        <dbReference type="SMART" id="SM00471"/>
    </source>
</evidence>
<dbReference type="GO" id="GO:0005524">
    <property type="term" value="F:ATP binding"/>
    <property type="evidence" value="ECO:0007669"/>
    <property type="project" value="UniProtKB-KW"/>
</dbReference>
<dbReference type="SUPFAM" id="SSF53448">
    <property type="entry name" value="Nucleotide-diphospho-sugar transferases"/>
    <property type="match status" value="1"/>
</dbReference>
<reference evidence="14 15" key="1">
    <citation type="journal article" date="2007" name="Science">
        <title>Sea anemone genome reveals ancestral eumetazoan gene repertoire and genomic organization.</title>
        <authorList>
            <person name="Putnam N.H."/>
            <person name="Srivastava M."/>
            <person name="Hellsten U."/>
            <person name="Dirks B."/>
            <person name="Chapman J."/>
            <person name="Salamov A."/>
            <person name="Terry A."/>
            <person name="Shapiro H."/>
            <person name="Lindquist E."/>
            <person name="Kapitonov V.V."/>
            <person name="Jurka J."/>
            <person name="Genikhovich G."/>
            <person name="Grigoriev I.V."/>
            <person name="Lucas S.M."/>
            <person name="Steele R.E."/>
            <person name="Finnerty J.R."/>
            <person name="Technau U."/>
            <person name="Martindale M.Q."/>
            <person name="Rokhsar D.S."/>
        </authorList>
    </citation>
    <scope>NUCLEOTIDE SEQUENCE [LARGE SCALE GENOMIC DNA]</scope>
    <source>
        <strain evidence="15">CH2 X CH6</strain>
    </source>
</reference>
<dbReference type="PANTHER" id="PTHR47545">
    <property type="entry name" value="MULTIFUNCTIONAL CCA PROTEIN"/>
    <property type="match status" value="1"/>
</dbReference>
<evidence type="ECO:0000256" key="6">
    <source>
        <dbReference type="ARBA" id="ARBA00022723"/>
    </source>
</evidence>
<dbReference type="AlphaFoldDB" id="A7T930"/>
<evidence type="ECO:0000256" key="8">
    <source>
        <dbReference type="ARBA" id="ARBA00022800"/>
    </source>
</evidence>
<dbReference type="Gene3D" id="3.30.460.10">
    <property type="entry name" value="Beta Polymerase, domain 2"/>
    <property type="match status" value="1"/>
</dbReference>
<dbReference type="HOGENOM" id="CLU_015961_6_1_1"/>
<dbReference type="InterPro" id="IPR027791">
    <property type="entry name" value="Galactosyl_T_C"/>
</dbReference>
<protein>
    <recommendedName>
        <fullName evidence="13">HD/PDEase domain-containing protein</fullName>
    </recommendedName>
</protein>
<evidence type="ECO:0000256" key="7">
    <source>
        <dbReference type="ARBA" id="ARBA00022741"/>
    </source>
</evidence>
<dbReference type="SUPFAM" id="SSF81891">
    <property type="entry name" value="Poly A polymerase C-terminal region-like"/>
    <property type="match status" value="1"/>
</dbReference>
<keyword evidence="4" id="KW-0819">tRNA processing</keyword>
<dbReference type="GO" id="GO:0003723">
    <property type="term" value="F:RNA binding"/>
    <property type="evidence" value="ECO:0007669"/>
    <property type="project" value="UniProtKB-KW"/>
</dbReference>
<dbReference type="Proteomes" id="UP000001593">
    <property type="component" value="Unassembled WGS sequence"/>
</dbReference>
<dbReference type="Gene3D" id="1.10.3090.10">
    <property type="entry name" value="cca-adding enzyme, domain 2"/>
    <property type="match status" value="1"/>
</dbReference>
<evidence type="ECO:0000256" key="4">
    <source>
        <dbReference type="ARBA" id="ARBA00022694"/>
    </source>
</evidence>
<dbReference type="EMBL" id="DS473090">
    <property type="protein sequence ID" value="EDO27504.1"/>
    <property type="molecule type" value="Genomic_DNA"/>
</dbReference>
<evidence type="ECO:0000256" key="5">
    <source>
        <dbReference type="ARBA" id="ARBA00022695"/>
    </source>
</evidence>
<dbReference type="InterPro" id="IPR050124">
    <property type="entry name" value="tRNA_CCA-adding_enzyme"/>
</dbReference>
<dbReference type="PANTHER" id="PTHR47545:SF1">
    <property type="entry name" value="MULTIFUNCTIONAL CCA PROTEIN"/>
    <property type="match status" value="1"/>
</dbReference>
<keyword evidence="10" id="KW-0460">Magnesium</keyword>
<dbReference type="eggNOG" id="KOG2159">
    <property type="taxonomic scope" value="Eukaryota"/>
</dbReference>
<keyword evidence="9" id="KW-0067">ATP-binding</keyword>
<proteinExistence type="inferred from homology"/>
<dbReference type="CDD" id="cd05398">
    <property type="entry name" value="NT_ClassII-CCAase"/>
    <property type="match status" value="1"/>
</dbReference>
<evidence type="ECO:0000313" key="15">
    <source>
        <dbReference type="Proteomes" id="UP000001593"/>
    </source>
</evidence>
<dbReference type="InterPro" id="IPR006674">
    <property type="entry name" value="HD_domain"/>
</dbReference>
<dbReference type="Pfam" id="PF01743">
    <property type="entry name" value="PolyA_pol"/>
    <property type="match status" value="1"/>
</dbReference>
<dbReference type="STRING" id="45351.A7T930"/>
<organism evidence="14 15">
    <name type="scientific">Nematostella vectensis</name>
    <name type="common">Starlet sea anemone</name>
    <dbReference type="NCBI Taxonomy" id="45351"/>
    <lineage>
        <taxon>Eukaryota</taxon>
        <taxon>Metazoa</taxon>
        <taxon>Cnidaria</taxon>
        <taxon>Anthozoa</taxon>
        <taxon>Hexacorallia</taxon>
        <taxon>Actiniaria</taxon>
        <taxon>Edwardsiidae</taxon>
        <taxon>Nematostella</taxon>
    </lineage>
</organism>
<dbReference type="InterPro" id="IPR032828">
    <property type="entry name" value="PolyA_RNA-bd"/>
</dbReference>
<sequence>MSFWKKDLQLVNGYDEDMIGWGREDSEISVRLVFNGIKKERIKFAAIQYHQYHPINARTGLNKNEEILEETIQKKKKRGTAKDVDVVAVGSGIELAEKVAELLPNKPKVQVFKTYGTAMLRYKDIEVEFVGARKESYTEETRNPEVSEGTLQDDQNRRDFTINALALSLNKKDFGLLLDPFDGINDLQSKIIRTPLEPNITYSDDPLRMMRAIRFASQLNFIIEKESLEAISKNAERLKIITRERIVEELNKIMLSTKPSVGFLLLESTGLLQQILPELIALKGVEEVEGQKHKDNFYHTLEVVDNIAKNTNDVWLRWAALLHDIGKAPTKKFHKKQGWTFHAHEFVGSKMVFKLFKRLKMPLNNKMKFVQKMVLLSSRPIVLASEVTDAAVRRLIFDAGNDIDALMTLCEADITTKNPTKFKRYHKNFELVREKIKEVEERDRVRNFQPPISGELIMETFNLEPCREIGQLKEAIKNAILDGVIPNEYKASYQFMLEKGKSLGLKKE</sequence>
<evidence type="ECO:0000256" key="12">
    <source>
        <dbReference type="RuleBase" id="RU003953"/>
    </source>
</evidence>
<evidence type="ECO:0000256" key="2">
    <source>
        <dbReference type="ARBA" id="ARBA00007265"/>
    </source>
</evidence>
<keyword evidence="3 12" id="KW-0808">Transferase</keyword>
<dbReference type="NCBIfam" id="TIGR00277">
    <property type="entry name" value="HDIG"/>
    <property type="match status" value="1"/>
</dbReference>
<feature type="domain" description="HD/PDEase" evidence="13">
    <location>
        <begin position="292"/>
        <end position="415"/>
    </location>
</feature>
<keyword evidence="5" id="KW-0548">Nucleotidyltransferase</keyword>
<comment type="cofactor">
    <cofactor evidence="1">
        <name>Mg(2+)</name>
        <dbReference type="ChEBI" id="CHEBI:18420"/>
    </cofactor>
</comment>
<evidence type="ECO:0000256" key="3">
    <source>
        <dbReference type="ARBA" id="ARBA00022679"/>
    </source>
</evidence>
<accession>A7T930</accession>